<dbReference type="EMBL" id="LR797224">
    <property type="protein sequence ID" value="CAB4195042.1"/>
    <property type="molecule type" value="Genomic_DNA"/>
</dbReference>
<name>A0A6J5RGC0_9CAUD</name>
<gene>
    <name evidence="2" type="ORF">UFOVP1279_17</name>
</gene>
<accession>A0A6J5RGC0</accession>
<evidence type="ECO:0000256" key="1">
    <source>
        <dbReference type="SAM" id="MobiDB-lite"/>
    </source>
</evidence>
<feature type="region of interest" description="Disordered" evidence="1">
    <location>
        <begin position="1"/>
        <end position="26"/>
    </location>
</feature>
<organism evidence="2">
    <name type="scientific">uncultured Caudovirales phage</name>
    <dbReference type="NCBI Taxonomy" id="2100421"/>
    <lineage>
        <taxon>Viruses</taxon>
        <taxon>Duplodnaviria</taxon>
        <taxon>Heunggongvirae</taxon>
        <taxon>Uroviricota</taxon>
        <taxon>Caudoviricetes</taxon>
        <taxon>Peduoviridae</taxon>
        <taxon>Maltschvirus</taxon>
        <taxon>Maltschvirus maltsch</taxon>
    </lineage>
</organism>
<proteinExistence type="predicted"/>
<reference evidence="2" key="1">
    <citation type="submission" date="2020-05" db="EMBL/GenBank/DDBJ databases">
        <authorList>
            <person name="Chiriac C."/>
            <person name="Salcher M."/>
            <person name="Ghai R."/>
            <person name="Kavagutti S V."/>
        </authorList>
    </citation>
    <scope>NUCLEOTIDE SEQUENCE</scope>
</reference>
<protein>
    <submittedName>
        <fullName evidence="2">Uncharacterized protein</fullName>
    </submittedName>
</protein>
<evidence type="ECO:0000313" key="2">
    <source>
        <dbReference type="EMBL" id="CAB4195042.1"/>
    </source>
</evidence>
<sequence length="92" mass="9229">MDIETSDGSGTIIERITDNGDGTGTLTNSDGETLLTGLPIPEPEPPSPELVAAQEIRSAIASSIVGATTVEELQAAILDGLDIAIANLGGVA</sequence>